<keyword evidence="12" id="KW-1185">Reference proteome</keyword>
<dbReference type="Gene3D" id="2.30.30.40">
    <property type="entry name" value="SH3 Domains"/>
    <property type="match status" value="1"/>
</dbReference>
<feature type="compositionally biased region" description="Acidic residues" evidence="8">
    <location>
        <begin position="172"/>
        <end position="204"/>
    </location>
</feature>
<dbReference type="InterPro" id="IPR051315">
    <property type="entry name" value="Bact_Chemotaxis_CheA"/>
</dbReference>
<feature type="compositionally biased region" description="Acidic residues" evidence="8">
    <location>
        <begin position="471"/>
        <end position="480"/>
    </location>
</feature>
<dbReference type="Pfam" id="PF01627">
    <property type="entry name" value="Hpt"/>
    <property type="match status" value="1"/>
</dbReference>
<feature type="domain" description="Histidine kinase" evidence="9">
    <location>
        <begin position="719"/>
        <end position="926"/>
    </location>
</feature>
<dbReference type="InterPro" id="IPR036641">
    <property type="entry name" value="HPT_dom_sf"/>
</dbReference>
<feature type="compositionally biased region" description="Low complexity" evidence="8">
    <location>
        <begin position="396"/>
        <end position="405"/>
    </location>
</feature>
<dbReference type="PANTHER" id="PTHR43395:SF10">
    <property type="entry name" value="CHEMOTAXIS PROTEIN CHEA"/>
    <property type="match status" value="1"/>
</dbReference>
<gene>
    <name evidence="11" type="ORF">M0R88_13215</name>
</gene>
<reference evidence="11" key="1">
    <citation type="submission" date="2022-04" db="EMBL/GenBank/DDBJ databases">
        <title>Diverse halophilic archaea isolated from saline environments.</title>
        <authorList>
            <person name="Cui H.-L."/>
        </authorList>
    </citation>
    <scope>NUCLEOTIDE SEQUENCE</scope>
    <source>
        <strain evidence="11">XZYJT40</strain>
    </source>
</reference>
<evidence type="ECO:0000256" key="1">
    <source>
        <dbReference type="ARBA" id="ARBA00000085"/>
    </source>
</evidence>
<dbReference type="SUPFAM" id="SSF55874">
    <property type="entry name" value="ATPase domain of HSP90 chaperone/DNA topoisomerase II/histidine kinase"/>
    <property type="match status" value="1"/>
</dbReference>
<protein>
    <recommendedName>
        <fullName evidence="2">histidine kinase</fullName>
        <ecNumber evidence="2">2.7.13.3</ecNumber>
    </recommendedName>
</protein>
<dbReference type="SUPFAM" id="SSF50341">
    <property type="entry name" value="CheW-like"/>
    <property type="match status" value="1"/>
</dbReference>
<feature type="compositionally biased region" description="Low complexity" evidence="8">
    <location>
        <begin position="220"/>
        <end position="238"/>
    </location>
</feature>
<feature type="compositionally biased region" description="Acidic residues" evidence="8">
    <location>
        <begin position="319"/>
        <end position="331"/>
    </location>
</feature>
<evidence type="ECO:0000256" key="4">
    <source>
        <dbReference type="ARBA" id="ARBA00022679"/>
    </source>
</evidence>
<keyword evidence="5" id="KW-0547">Nucleotide-binding</keyword>
<dbReference type="EMBL" id="CP096658">
    <property type="protein sequence ID" value="UPV99474.1"/>
    <property type="molecule type" value="Genomic_DNA"/>
</dbReference>
<dbReference type="Gene3D" id="1.20.120.160">
    <property type="entry name" value="HPT domain"/>
    <property type="match status" value="1"/>
</dbReference>
<evidence type="ECO:0000256" key="6">
    <source>
        <dbReference type="ARBA" id="ARBA00022777"/>
    </source>
</evidence>
<dbReference type="GeneID" id="72190832"/>
<dbReference type="PROSITE" id="PS50894">
    <property type="entry name" value="HPT"/>
    <property type="match status" value="1"/>
</dbReference>
<dbReference type="PROSITE" id="PS50109">
    <property type="entry name" value="HIS_KIN"/>
    <property type="match status" value="1"/>
</dbReference>
<dbReference type="SMART" id="SM00073">
    <property type="entry name" value="HPT"/>
    <property type="match status" value="1"/>
</dbReference>
<evidence type="ECO:0000313" key="12">
    <source>
        <dbReference type="Proteomes" id="UP000830434"/>
    </source>
</evidence>
<dbReference type="SUPFAM" id="SSF47226">
    <property type="entry name" value="Histidine-containing phosphotransfer domain, HPT domain"/>
    <property type="match status" value="1"/>
</dbReference>
<dbReference type="InterPro" id="IPR002545">
    <property type="entry name" value="CheW-lke_dom"/>
</dbReference>
<feature type="region of interest" description="Disordered" evidence="8">
    <location>
        <begin position="124"/>
        <end position="612"/>
    </location>
</feature>
<evidence type="ECO:0000259" key="10">
    <source>
        <dbReference type="PROSITE" id="PS50894"/>
    </source>
</evidence>
<feature type="compositionally biased region" description="Acidic residues" evidence="8">
    <location>
        <begin position="152"/>
        <end position="165"/>
    </location>
</feature>
<dbReference type="InterPro" id="IPR008207">
    <property type="entry name" value="Sig_transdc_His_kin_Hpt_dom"/>
</dbReference>
<evidence type="ECO:0000313" key="11">
    <source>
        <dbReference type="EMBL" id="UPV99474.1"/>
    </source>
</evidence>
<feature type="compositionally biased region" description="Acidic residues" evidence="8">
    <location>
        <begin position="430"/>
        <end position="445"/>
    </location>
</feature>
<evidence type="ECO:0000256" key="7">
    <source>
        <dbReference type="PROSITE-ProRule" id="PRU00110"/>
    </source>
</evidence>
<feature type="compositionally biased region" description="Acidic residues" evidence="8">
    <location>
        <begin position="257"/>
        <end position="297"/>
    </location>
</feature>
<dbReference type="Pfam" id="PF02518">
    <property type="entry name" value="HATPase_c"/>
    <property type="match status" value="1"/>
</dbReference>
<dbReference type="GO" id="GO:0004673">
    <property type="term" value="F:protein histidine kinase activity"/>
    <property type="evidence" value="ECO:0007669"/>
    <property type="project" value="UniProtKB-EC"/>
</dbReference>
<feature type="compositionally biased region" description="Low complexity" evidence="8">
    <location>
        <begin position="495"/>
        <end position="531"/>
    </location>
</feature>
<dbReference type="PANTHER" id="PTHR43395">
    <property type="entry name" value="SENSOR HISTIDINE KINASE CHEA"/>
    <property type="match status" value="1"/>
</dbReference>
<dbReference type="SMART" id="SM00387">
    <property type="entry name" value="HATPase_c"/>
    <property type="match status" value="1"/>
</dbReference>
<dbReference type="InterPro" id="IPR036890">
    <property type="entry name" value="HATPase_C_sf"/>
</dbReference>
<dbReference type="EC" id="2.7.13.3" evidence="2"/>
<dbReference type="CDD" id="cd16916">
    <property type="entry name" value="HATPase_CheA-like"/>
    <property type="match status" value="1"/>
</dbReference>
<feature type="modified residue" description="Phosphohistidine" evidence="7">
    <location>
        <position position="43"/>
    </location>
</feature>
<dbReference type="SMART" id="SM00260">
    <property type="entry name" value="CheW"/>
    <property type="match status" value="1"/>
</dbReference>
<accession>A0A8U0IFE9</accession>
<feature type="compositionally biased region" description="Acidic residues" evidence="8">
    <location>
        <begin position="532"/>
        <end position="550"/>
    </location>
</feature>
<dbReference type="RefSeq" id="WP_248653967.1">
    <property type="nucleotide sequence ID" value="NZ_CP096658.1"/>
</dbReference>
<proteinExistence type="predicted"/>
<evidence type="ECO:0000256" key="3">
    <source>
        <dbReference type="ARBA" id="ARBA00022553"/>
    </source>
</evidence>
<dbReference type="Proteomes" id="UP000830434">
    <property type="component" value="Chromosome"/>
</dbReference>
<comment type="catalytic activity">
    <reaction evidence="1">
        <text>ATP + protein L-histidine = ADP + protein N-phospho-L-histidine.</text>
        <dbReference type="EC" id="2.7.13.3"/>
    </reaction>
</comment>
<dbReference type="PRINTS" id="PR00344">
    <property type="entry name" value="BCTRLSENSOR"/>
</dbReference>
<dbReference type="GO" id="GO:0000160">
    <property type="term" value="P:phosphorelay signal transduction system"/>
    <property type="evidence" value="ECO:0007669"/>
    <property type="project" value="InterPro"/>
</dbReference>
<name>A0A8U0IFE9_9EURY</name>
<dbReference type="FunFam" id="3.30.565.10:FF:000016">
    <property type="entry name" value="Chemotaxis protein CheA, putative"/>
    <property type="match status" value="1"/>
</dbReference>
<keyword evidence="3 7" id="KW-0597">Phosphoprotein</keyword>
<feature type="region of interest" description="Disordered" evidence="8">
    <location>
        <begin position="1005"/>
        <end position="1032"/>
    </location>
</feature>
<feature type="domain" description="HPt" evidence="10">
    <location>
        <begin position="1"/>
        <end position="100"/>
    </location>
</feature>
<organism evidence="11 12">
    <name type="scientific">Halorussus gelatinilyticus</name>
    <dbReference type="NCBI Taxonomy" id="2937524"/>
    <lineage>
        <taxon>Archaea</taxon>
        <taxon>Methanobacteriati</taxon>
        <taxon>Methanobacteriota</taxon>
        <taxon>Stenosarchaea group</taxon>
        <taxon>Halobacteria</taxon>
        <taxon>Halobacteriales</taxon>
        <taxon>Haladaptataceae</taxon>
        <taxon>Halorussus</taxon>
    </lineage>
</organism>
<feature type="compositionally biased region" description="Basic and acidic residues" evidence="8">
    <location>
        <begin position="205"/>
        <end position="219"/>
    </location>
</feature>
<feature type="compositionally biased region" description="Low complexity" evidence="8">
    <location>
        <begin position="308"/>
        <end position="318"/>
    </location>
</feature>
<evidence type="ECO:0000256" key="5">
    <source>
        <dbReference type="ARBA" id="ARBA00022741"/>
    </source>
</evidence>
<sequence length="1095" mass="114921">MAPTDDAFFREAKSQIRALNDGLLAVERGDAEVEVADLFRVAHSLKGSCRTHGLDDAGDLAHAVEDVLDALRAGEVEPTPDLVDAALDAVDLLEATVRAAAVGGQVKGDAAATRAALREALDVARAESPGDPGSGEPSESLTLDGPASGLGDSDDWDPADDDLSDDVVAALEETDEFDDLDALLDEVDAPEDDEELDGWGMLDDEAGRERDEDPDRSSEPAESSESAEAPESTETPEPAETPDEPSSFFEQTKAEVGDDADIDALQEDIDAVEFGEFDDEDEYTIEELMELEPDDPTDERSGDLTDEASGAGAPAPDADSTETSDDSEAGDDPLAMDPPAADDPNDRVELPPDLLGVGPDADDETGERTAESTPDSDPLAADDPNSESVGDPLGLADADPSSDDAPTVETGETDDTDDSTSGDPGGTEPSEPESTESDDGTDDASETNTFVFGDEAETESPWSGELAQTDDPVETDELAETGDHAETGDPEEVASGEASAAPAADADASPTEDGASEAAGDAVSDVVPDSVPDADDVPDSDLVPDSDTVPDADSVPETASLPDADPTPDDDSTPDPESMPETDLGVDLDADFDADLGDAEGSPDAAATEMDVSVDDEMAEFESRFGDRLGERAGDDDEDGAVFRSAVTTIEESRLDAERFPTGGRADRELEGDEFDRLQAMTVDVDTADELLNVAEELSLTHLRLDEAVGPGTDDAIREEVSNLLRVLTKYRRTVMDVRLMPLETAIETIPRTVRDVARSQGKEVELAVSDADVELDRSIVDRLRDPLVHLARNAVDHGIESPDEREAAGKPRAGTVEISAERVGDEVVVELADDGRGVEPEAVRERAVENGVCSRAEADRLSDDETYDLLFEPGLTTAEEVTDVSGRGVGMDVVNRTVADLNGSVSVESEPGYGTTVRLRVPVSIALTEVLFVEAEGQTFGIPMASVEQITAAPPVEESEGREVVRRSNLDLVGGLPEGVEADDAYPLRSLRSALDLAERDDAALGSDADSGGTPTESDGPAAASAADPGAPDSQIVWIRHESGRLALRCDRVVASQEVVVRPYGDLLRDVPGVSGATTLGDGEAVNVLDVATL</sequence>
<dbReference type="AlphaFoldDB" id="A0A8U0IFE9"/>
<dbReference type="Gene3D" id="3.30.565.10">
    <property type="entry name" value="Histidine kinase-like ATPase, C-terminal domain"/>
    <property type="match status" value="1"/>
</dbReference>
<dbReference type="InterPro" id="IPR004358">
    <property type="entry name" value="Sig_transdc_His_kin-like_C"/>
</dbReference>
<feature type="compositionally biased region" description="Acidic residues" evidence="8">
    <location>
        <begin position="566"/>
        <end position="598"/>
    </location>
</feature>
<evidence type="ECO:0000256" key="8">
    <source>
        <dbReference type="SAM" id="MobiDB-lite"/>
    </source>
</evidence>
<dbReference type="KEGG" id="haxz:M0R88_13215"/>
<evidence type="ECO:0000259" key="9">
    <source>
        <dbReference type="PROSITE" id="PS50109"/>
    </source>
</evidence>
<evidence type="ECO:0000256" key="2">
    <source>
        <dbReference type="ARBA" id="ARBA00012438"/>
    </source>
</evidence>
<feature type="compositionally biased region" description="Acidic residues" evidence="8">
    <location>
        <begin position="411"/>
        <end position="420"/>
    </location>
</feature>
<dbReference type="Pfam" id="PF01584">
    <property type="entry name" value="CheW"/>
    <property type="match status" value="1"/>
</dbReference>
<keyword evidence="6" id="KW-0418">Kinase</keyword>
<keyword evidence="4" id="KW-0808">Transferase</keyword>
<dbReference type="InterPro" id="IPR003594">
    <property type="entry name" value="HATPase_dom"/>
</dbReference>
<dbReference type="InterPro" id="IPR005467">
    <property type="entry name" value="His_kinase_dom"/>
</dbReference>
<dbReference type="InterPro" id="IPR036061">
    <property type="entry name" value="CheW-like_dom_sf"/>
</dbReference>
<dbReference type="GO" id="GO:0006935">
    <property type="term" value="P:chemotaxis"/>
    <property type="evidence" value="ECO:0007669"/>
    <property type="project" value="InterPro"/>
</dbReference>
<dbReference type="CDD" id="cd00088">
    <property type="entry name" value="HPT"/>
    <property type="match status" value="1"/>
</dbReference>